<proteinExistence type="predicted"/>
<sequence>MKEQQNRSTTVDITPSVRIYTVLRNSGFDIKAATAELLDNAVDANAREIDLYAYVSEQGKKNLLVVDDGVGMSIDALKASLTLAEEVKGGIDELGKYGMGLKTAALSLSKKFEIFTMTAKSETVMYAEFNVDKMEEKNKFEAEIREATEEEANFFFSKLGRRKRSGTVIRIADCDRFDPSTTTYANQMEIFIGKYFKNFIDKGLSFTVSDVPSRGKRIKSIDCLMRDNEETQIVADREEVKISYKDGDKEATTVVLITAAVMPNPVIRNEDGELVARPKKRNEVSVTRLNQGVYFFREQRLVAPAKASFNLFGDKNGAKTRFRIEIHFKSELDNEINMDFHKGNVKPTSRLAGQLSNAIRPYMRKMAEIINAEEENEWKKRKEARTTVAREVSPITEWNSEDGKESVNEFLRTANANELFDALQKKNNRFTDSVKREKPDLGEFSGKSLTELVSQLSSSKVNDQEADSTIPEVNYMDAVSYSEAVGKTLKSDSTPKEVKEAILENLGLGHLVKEILSK</sequence>
<dbReference type="EMBL" id="CP045273">
    <property type="protein sequence ID" value="QJX80995.1"/>
    <property type="molecule type" value="Genomic_DNA"/>
</dbReference>
<dbReference type="Gene3D" id="3.30.565.10">
    <property type="entry name" value="Histidine kinase-like ATPase, C-terminal domain"/>
    <property type="match status" value="1"/>
</dbReference>
<keyword evidence="1" id="KW-0479">Metal-binding</keyword>
<dbReference type="Proteomes" id="UP000501076">
    <property type="component" value="Plasmid pFDU301A"/>
</dbReference>
<evidence type="ECO:0000313" key="4">
    <source>
        <dbReference type="Proteomes" id="UP000501076"/>
    </source>
</evidence>
<evidence type="ECO:0000256" key="1">
    <source>
        <dbReference type="ARBA" id="ARBA00022723"/>
    </source>
</evidence>
<dbReference type="SUPFAM" id="SSF55874">
    <property type="entry name" value="ATPase domain of HSP90 chaperone/DNA topoisomerase II/histidine kinase"/>
    <property type="match status" value="1"/>
</dbReference>
<dbReference type="PANTHER" id="PTHR23337">
    <property type="entry name" value="ZINC FINGER CW-TYPE COILED-COIL DOMAIN PROTEIN 1"/>
    <property type="match status" value="1"/>
</dbReference>
<dbReference type="Pfam" id="PF13589">
    <property type="entry name" value="HATPase_c_3"/>
    <property type="match status" value="1"/>
</dbReference>
<dbReference type="PANTHER" id="PTHR23337:SF3">
    <property type="entry name" value="MORC FAMILY CW-TYPE ZINC FINGER 2"/>
    <property type="match status" value="1"/>
</dbReference>
<evidence type="ECO:0008006" key="5">
    <source>
        <dbReference type="Google" id="ProtNLM"/>
    </source>
</evidence>
<protein>
    <recommendedName>
        <fullName evidence="5">ATP-binding protein</fullName>
    </recommendedName>
</protein>
<keyword evidence="3" id="KW-0614">Plasmid</keyword>
<organism evidence="3 4">
    <name type="scientific">Priestia megaterium</name>
    <name type="common">Bacillus megaterium</name>
    <dbReference type="NCBI Taxonomy" id="1404"/>
    <lineage>
        <taxon>Bacteria</taxon>
        <taxon>Bacillati</taxon>
        <taxon>Bacillota</taxon>
        <taxon>Bacilli</taxon>
        <taxon>Bacillales</taxon>
        <taxon>Bacillaceae</taxon>
        <taxon>Priestia</taxon>
    </lineage>
</organism>
<evidence type="ECO:0000313" key="3">
    <source>
        <dbReference type="EMBL" id="QJX80995.1"/>
    </source>
</evidence>
<reference evidence="3 4" key="1">
    <citation type="submission" date="2019-10" db="EMBL/GenBank/DDBJ databases">
        <title>Complete genome sequences for adaption low water activity.</title>
        <authorList>
            <person name="Zhao L."/>
            <person name="Zhong J."/>
        </authorList>
    </citation>
    <scope>NUCLEOTIDE SEQUENCE [LARGE SCALE GENOMIC DNA]</scope>
    <source>
        <strain evidence="3 4">FDU301</strain>
        <plasmid evidence="4">pfdu301a</plasmid>
    </source>
</reference>
<dbReference type="RefSeq" id="WP_171778994.1">
    <property type="nucleotide sequence ID" value="NZ_CP045273.1"/>
</dbReference>
<accession>A0A6M6EBW6</accession>
<dbReference type="GO" id="GO:0046872">
    <property type="term" value="F:metal ion binding"/>
    <property type="evidence" value="ECO:0007669"/>
    <property type="project" value="UniProtKB-KW"/>
</dbReference>
<dbReference type="InterPro" id="IPR036890">
    <property type="entry name" value="HATPase_C_sf"/>
</dbReference>
<keyword evidence="2" id="KW-0175">Coiled coil</keyword>
<name>A0A6M6EBW6_PRIMG</name>
<evidence type="ECO:0000256" key="2">
    <source>
        <dbReference type="ARBA" id="ARBA00023054"/>
    </source>
</evidence>
<gene>
    <name evidence="3" type="ORF">FDZ14_33435</name>
</gene>
<dbReference type="AlphaFoldDB" id="A0A6M6EBW6"/>
<geneLocation type="plasmid" evidence="4">
    <name>pfdu301a</name>
</geneLocation>